<dbReference type="SUPFAM" id="SSF47005">
    <property type="entry name" value="Peripheral subunit-binding domain of 2-oxo acid dehydrogenase complex"/>
    <property type="match status" value="1"/>
</dbReference>
<dbReference type="AlphaFoldDB" id="A0A2N8HAQ1"/>
<feature type="domain" description="Peripheral subunit-binding (PSBD)" evidence="4">
    <location>
        <begin position="141"/>
        <end position="178"/>
    </location>
</feature>
<evidence type="ECO:0000259" key="3">
    <source>
        <dbReference type="PROSITE" id="PS50968"/>
    </source>
</evidence>
<dbReference type="InterPro" id="IPR004167">
    <property type="entry name" value="PSBD"/>
</dbReference>
<dbReference type="InterPro" id="IPR011053">
    <property type="entry name" value="Single_hybrid_motif"/>
</dbReference>
<dbReference type="PANTHER" id="PTHR23151:SF90">
    <property type="entry name" value="DIHYDROLIPOYLLYSINE-RESIDUE ACETYLTRANSFERASE COMPONENT OF PYRUVATE DEHYDROGENASE COMPLEX, MITOCHONDRIAL-RELATED"/>
    <property type="match status" value="1"/>
</dbReference>
<dbReference type="EMBL" id="PJKA01000013">
    <property type="protein sequence ID" value="PNC16933.1"/>
    <property type="molecule type" value="Genomic_DNA"/>
</dbReference>
<dbReference type="SUPFAM" id="SSF51230">
    <property type="entry name" value="Single hybrid motif"/>
    <property type="match status" value="1"/>
</dbReference>
<dbReference type="Proteomes" id="UP000236000">
    <property type="component" value="Unassembled WGS sequence"/>
</dbReference>
<comment type="caution">
    <text evidence="5">The sequence shown here is derived from an EMBL/GenBank/DDBJ whole genome shotgun (WGS) entry which is preliminary data.</text>
</comment>
<dbReference type="PROSITE" id="PS50968">
    <property type="entry name" value="BIOTINYL_LIPOYL"/>
    <property type="match status" value="1"/>
</dbReference>
<feature type="region of interest" description="Disordered" evidence="2">
    <location>
        <begin position="1"/>
        <end position="38"/>
    </location>
</feature>
<dbReference type="Pfam" id="PF02817">
    <property type="entry name" value="E3_binding"/>
    <property type="match status" value="1"/>
</dbReference>
<evidence type="ECO:0000256" key="2">
    <source>
        <dbReference type="SAM" id="MobiDB-lite"/>
    </source>
</evidence>
<evidence type="ECO:0000313" key="6">
    <source>
        <dbReference type="Proteomes" id="UP000236000"/>
    </source>
</evidence>
<feature type="compositionally biased region" description="Polar residues" evidence="2">
    <location>
        <begin position="1"/>
        <end position="14"/>
    </location>
</feature>
<proteinExistence type="inferred from homology"/>
<dbReference type="Pfam" id="PF00364">
    <property type="entry name" value="Biotin_lipoyl"/>
    <property type="match status" value="1"/>
</dbReference>
<dbReference type="InterPro" id="IPR000089">
    <property type="entry name" value="Biotin_lipoyl"/>
</dbReference>
<accession>A0A2N8HAQ1</accession>
<dbReference type="Gene3D" id="2.40.50.100">
    <property type="match status" value="1"/>
</dbReference>
<dbReference type="GO" id="GO:0016746">
    <property type="term" value="F:acyltransferase activity"/>
    <property type="evidence" value="ECO:0007669"/>
    <property type="project" value="InterPro"/>
</dbReference>
<dbReference type="InterPro" id="IPR045257">
    <property type="entry name" value="E2/Pdx1"/>
</dbReference>
<evidence type="ECO:0008006" key="7">
    <source>
        <dbReference type="Google" id="ProtNLM"/>
    </source>
</evidence>
<evidence type="ECO:0000256" key="1">
    <source>
        <dbReference type="ARBA" id="ARBA00007317"/>
    </source>
</evidence>
<organism evidence="5 6">
    <name type="scientific">Akkermansia muciniphila</name>
    <dbReference type="NCBI Taxonomy" id="239935"/>
    <lineage>
        <taxon>Bacteria</taxon>
        <taxon>Pseudomonadati</taxon>
        <taxon>Verrucomicrobiota</taxon>
        <taxon>Verrucomicrobiia</taxon>
        <taxon>Verrucomicrobiales</taxon>
        <taxon>Akkermansiaceae</taxon>
        <taxon>Akkermansia</taxon>
    </lineage>
</organism>
<protein>
    <recommendedName>
        <fullName evidence="7">Dihydrolipoamide acetyltransferase component of pyruvate dehydrogenase complex</fullName>
    </recommendedName>
</protein>
<comment type="similarity">
    <text evidence="1">Belongs to the 2-oxoacid dehydrogenase family.</text>
</comment>
<name>A0A2N8HAQ1_9BACT</name>
<dbReference type="InterPro" id="IPR036625">
    <property type="entry name" value="E3-bd_dom_sf"/>
</dbReference>
<evidence type="ECO:0000259" key="4">
    <source>
        <dbReference type="PROSITE" id="PS51826"/>
    </source>
</evidence>
<reference evidence="5 6" key="1">
    <citation type="journal article" date="2017" name="BMC Genomics">
        <title>Genome sequencing of 39 Akkermansia muciniphila isolates reveals its population structure, genomic and functional diverisity, and global distribution in mammalian gut microbiotas.</title>
        <authorList>
            <person name="Guo X."/>
            <person name="Li S."/>
            <person name="Zhang J."/>
            <person name="Wu F."/>
            <person name="Li X."/>
            <person name="Wu D."/>
            <person name="Zhang M."/>
            <person name="Ou Z."/>
            <person name="Jie Z."/>
            <person name="Yan Q."/>
            <person name="Li P."/>
            <person name="Yi J."/>
            <person name="Peng Y."/>
        </authorList>
    </citation>
    <scope>NUCLEOTIDE SEQUENCE [LARGE SCALE GENOMIC DNA]</scope>
    <source>
        <strain evidence="5 6">GP24</strain>
    </source>
</reference>
<feature type="domain" description="Lipoyl-binding" evidence="3">
    <location>
        <begin position="49"/>
        <end position="124"/>
    </location>
</feature>
<dbReference type="GO" id="GO:0045254">
    <property type="term" value="C:pyruvate dehydrogenase complex"/>
    <property type="evidence" value="ECO:0007669"/>
    <property type="project" value="InterPro"/>
</dbReference>
<sequence>MTSTPPGCSSTAWKNTARNRAPARRTGRNPSGAPSPLTVFQRSTFTSMAITIEMPRLSDSMHEGIVLRWVKKIGDFVEVGDHLADIETDKAHVELQACEDGTLTEILVPEGGSAAVGAPIALLQSEFGASTCDCPPCPPVKCSPLAARLASEAGLNPGPLKGTGPHGKIMAADVRAAIRPANGPARRVQTPLAPRDTRHATRVDNFYLYSLEANMAYLAAISTPIAVQCEKLIGGRYSLFDYVVRAAVKACISEPEWLAGDAAAELLMVLDKGEKYVFIENASGKTIYNIAMERLAAPAAGPPPAGSITPNILLCDSGVNVEAQRTVLPEMPHSIISIGGTTPKTGIEAGRPVSKLILPVTLYVNANILPECKASKIAAEFKTLLENPVLLLL</sequence>
<dbReference type="OrthoDB" id="9805770at2"/>
<dbReference type="CDD" id="cd06849">
    <property type="entry name" value="lipoyl_domain"/>
    <property type="match status" value="1"/>
</dbReference>
<evidence type="ECO:0000313" key="5">
    <source>
        <dbReference type="EMBL" id="PNC16933.1"/>
    </source>
</evidence>
<gene>
    <name evidence="5" type="ORF">CXU22_09770</name>
</gene>
<dbReference type="Gene3D" id="4.10.320.10">
    <property type="entry name" value="E3-binding domain"/>
    <property type="match status" value="1"/>
</dbReference>
<dbReference type="GO" id="GO:0006086">
    <property type="term" value="P:pyruvate decarboxylation to acetyl-CoA"/>
    <property type="evidence" value="ECO:0007669"/>
    <property type="project" value="InterPro"/>
</dbReference>
<dbReference type="PROSITE" id="PS51826">
    <property type="entry name" value="PSBD"/>
    <property type="match status" value="1"/>
</dbReference>
<dbReference type="PANTHER" id="PTHR23151">
    <property type="entry name" value="DIHYDROLIPOAMIDE ACETYL/SUCCINYL-TRANSFERASE-RELATED"/>
    <property type="match status" value="1"/>
</dbReference>